<keyword evidence="4" id="KW-1185">Reference proteome</keyword>
<feature type="transmembrane region" description="Helical" evidence="2">
    <location>
        <begin position="45"/>
        <end position="71"/>
    </location>
</feature>
<comment type="caution">
    <text evidence="3">The sequence shown here is derived from an EMBL/GenBank/DDBJ whole genome shotgun (WGS) entry which is preliminary data.</text>
</comment>
<dbReference type="EMBL" id="JAENRR010000084">
    <property type="protein sequence ID" value="MBK3519676.1"/>
    <property type="molecule type" value="Genomic_DNA"/>
</dbReference>
<dbReference type="Pfam" id="PF14362">
    <property type="entry name" value="DUF4407"/>
    <property type="match status" value="1"/>
</dbReference>
<feature type="transmembrane region" description="Helical" evidence="2">
    <location>
        <begin position="114"/>
        <end position="132"/>
    </location>
</feature>
<proteinExistence type="predicted"/>
<evidence type="ECO:0000256" key="2">
    <source>
        <dbReference type="SAM" id="Phobius"/>
    </source>
</evidence>
<dbReference type="RefSeq" id="WP_200466895.1">
    <property type="nucleotide sequence ID" value="NZ_JAENRR010000084.1"/>
</dbReference>
<dbReference type="InterPro" id="IPR025519">
    <property type="entry name" value="DUF4407"/>
</dbReference>
<keyword evidence="2" id="KW-1133">Transmembrane helix</keyword>
<feature type="transmembrane region" description="Helical" evidence="2">
    <location>
        <begin position="77"/>
        <end position="102"/>
    </location>
</feature>
<keyword evidence="2" id="KW-0472">Membrane</keyword>
<protein>
    <submittedName>
        <fullName evidence="3">DUF4407 domain-containing protein</fullName>
    </submittedName>
</protein>
<keyword evidence="2" id="KW-0812">Transmembrane</keyword>
<evidence type="ECO:0000256" key="1">
    <source>
        <dbReference type="SAM" id="Coils"/>
    </source>
</evidence>
<accession>A0ABS1HPV5</accession>
<organism evidence="3 4">
    <name type="scientific">Carboxylicivirga marina</name>
    <dbReference type="NCBI Taxonomy" id="2800988"/>
    <lineage>
        <taxon>Bacteria</taxon>
        <taxon>Pseudomonadati</taxon>
        <taxon>Bacteroidota</taxon>
        <taxon>Bacteroidia</taxon>
        <taxon>Marinilabiliales</taxon>
        <taxon>Marinilabiliaceae</taxon>
        <taxon>Carboxylicivirga</taxon>
    </lineage>
</organism>
<name>A0ABS1HPV5_9BACT</name>
<dbReference type="Proteomes" id="UP000605676">
    <property type="component" value="Unassembled WGS sequence"/>
</dbReference>
<feature type="coiled-coil region" evidence="1">
    <location>
        <begin position="222"/>
        <end position="249"/>
    </location>
</feature>
<feature type="coiled-coil region" evidence="1">
    <location>
        <begin position="165"/>
        <end position="195"/>
    </location>
</feature>
<evidence type="ECO:0000313" key="3">
    <source>
        <dbReference type="EMBL" id="MBK3519676.1"/>
    </source>
</evidence>
<sequence length="404" mass="46703">MTETKAIRNDIPRQEQFTLLQRVFFWTSGVNIEILKQVPLEKNKFFGIGGTILFTALMAFMAGGYACYAVFQSYGLSIVFGLFWGALILNLDRYIVCTVHFFEKLSLRMMFSRVMPRLIMAIFLGVIIAVPLELKLFEREINHTIEKRMLADLALQEQRVDALFKDEESRLLNDLEELKRNADERTKQIIELQVQVNKAYDIYMKELDGSGGSGQKGVGPIFIEKKKEFERLSQQLDKYEGTNKNESLKSQERITYLEKQLSRTKKTKEQRLANFKVSNTASNGLAAKIVALNELSNENKSVMTAKWLISLLFIFIEVAPILFKIITPKGPYEYILHRKQTEAVLSEKWELKQLETQHFNKMSQYETKMAYELKQSLAIYKHDEDELLAEEAKEKTTVVQLSEG</sequence>
<gene>
    <name evidence="3" type="ORF">JIV24_20210</name>
</gene>
<evidence type="ECO:0000313" key="4">
    <source>
        <dbReference type="Proteomes" id="UP000605676"/>
    </source>
</evidence>
<keyword evidence="1" id="KW-0175">Coiled coil</keyword>
<reference evidence="3 4" key="1">
    <citation type="submission" date="2021-01" db="EMBL/GenBank/DDBJ databases">
        <title>Carboxyliciviraga sp.nov., isolated from coastal sediments.</title>
        <authorList>
            <person name="Lu D."/>
            <person name="Zhang T."/>
        </authorList>
    </citation>
    <scope>NUCLEOTIDE SEQUENCE [LARGE SCALE GENOMIC DNA]</scope>
    <source>
        <strain evidence="3 4">N1Y132</strain>
    </source>
</reference>